<sequence>MQRNYALISSVVFGLVTVLQITRVLEQWPVQIGPIQIPLWFSWIAAIFAASLCIWGFRSARG</sequence>
<dbReference type="AlphaFoldDB" id="A0A370X763"/>
<name>A0A370X763_9GAMM</name>
<dbReference type="OrthoDB" id="8251503at2"/>
<accession>A0A370X763</accession>
<dbReference type="EMBL" id="QRBF01000003">
    <property type="protein sequence ID" value="RDS84110.1"/>
    <property type="molecule type" value="Genomic_DNA"/>
</dbReference>
<reference evidence="2 3" key="1">
    <citation type="submission" date="2018-07" db="EMBL/GenBank/DDBJ databases">
        <title>Dyella monticola sp. nov. and Dyella psychrodurans sp. nov. isolated from monsoon evergreen broad-leaved forest soil of Dinghu Mountain, China.</title>
        <authorList>
            <person name="Gao Z."/>
            <person name="Qiu L."/>
        </authorList>
    </citation>
    <scope>NUCLEOTIDE SEQUENCE [LARGE SCALE GENOMIC DNA]</scope>
    <source>
        <strain evidence="2 3">4MSK11</strain>
    </source>
</reference>
<feature type="transmembrane region" description="Helical" evidence="1">
    <location>
        <begin position="37"/>
        <end position="57"/>
    </location>
</feature>
<evidence type="ECO:0000313" key="3">
    <source>
        <dbReference type="Proteomes" id="UP000255334"/>
    </source>
</evidence>
<dbReference type="Proteomes" id="UP000255334">
    <property type="component" value="Unassembled WGS sequence"/>
</dbReference>
<keyword evidence="1" id="KW-1133">Transmembrane helix</keyword>
<organism evidence="2 3">
    <name type="scientific">Dyella psychrodurans</name>
    <dbReference type="NCBI Taxonomy" id="1927960"/>
    <lineage>
        <taxon>Bacteria</taxon>
        <taxon>Pseudomonadati</taxon>
        <taxon>Pseudomonadota</taxon>
        <taxon>Gammaproteobacteria</taxon>
        <taxon>Lysobacterales</taxon>
        <taxon>Rhodanobacteraceae</taxon>
        <taxon>Dyella</taxon>
    </lineage>
</organism>
<keyword evidence="1" id="KW-0472">Membrane</keyword>
<proteinExistence type="predicted"/>
<evidence type="ECO:0000313" key="2">
    <source>
        <dbReference type="EMBL" id="RDS84110.1"/>
    </source>
</evidence>
<evidence type="ECO:0000256" key="1">
    <source>
        <dbReference type="SAM" id="Phobius"/>
    </source>
</evidence>
<protein>
    <submittedName>
        <fullName evidence="2">Uncharacterized protein</fullName>
    </submittedName>
</protein>
<gene>
    <name evidence="2" type="ORF">DWU99_10140</name>
</gene>
<comment type="caution">
    <text evidence="2">The sequence shown here is derived from an EMBL/GenBank/DDBJ whole genome shotgun (WGS) entry which is preliminary data.</text>
</comment>
<dbReference type="RefSeq" id="WP_115477911.1">
    <property type="nucleotide sequence ID" value="NZ_QRBF01000003.1"/>
</dbReference>
<feature type="transmembrane region" description="Helical" evidence="1">
    <location>
        <begin position="5"/>
        <end position="25"/>
    </location>
</feature>
<keyword evidence="1" id="KW-0812">Transmembrane</keyword>
<keyword evidence="3" id="KW-1185">Reference proteome</keyword>